<name>A0A919T8J9_9ACTN</name>
<protein>
    <submittedName>
        <fullName evidence="1">Uncharacterized protein</fullName>
    </submittedName>
</protein>
<evidence type="ECO:0000313" key="2">
    <source>
        <dbReference type="Proteomes" id="UP000677082"/>
    </source>
</evidence>
<dbReference type="AlphaFoldDB" id="A0A919T8J9"/>
<comment type="caution">
    <text evidence="1">The sequence shown here is derived from an EMBL/GenBank/DDBJ whole genome shotgun (WGS) entry which is preliminary data.</text>
</comment>
<accession>A0A919T8J9</accession>
<proteinExistence type="predicted"/>
<organism evidence="1 2">
    <name type="scientific">Paractinoplanes toevensis</name>
    <dbReference type="NCBI Taxonomy" id="571911"/>
    <lineage>
        <taxon>Bacteria</taxon>
        <taxon>Bacillati</taxon>
        <taxon>Actinomycetota</taxon>
        <taxon>Actinomycetes</taxon>
        <taxon>Micromonosporales</taxon>
        <taxon>Micromonosporaceae</taxon>
        <taxon>Paractinoplanes</taxon>
    </lineage>
</organism>
<gene>
    <name evidence="1" type="ORF">Ato02nite_016380</name>
</gene>
<reference evidence="1 2" key="1">
    <citation type="submission" date="2021-03" db="EMBL/GenBank/DDBJ databases">
        <title>Whole genome shotgun sequence of Actinoplanes toevensis NBRC 105298.</title>
        <authorList>
            <person name="Komaki H."/>
            <person name="Tamura T."/>
        </authorList>
    </citation>
    <scope>NUCLEOTIDE SEQUENCE [LARGE SCALE GENOMIC DNA]</scope>
    <source>
        <strain evidence="1 2">NBRC 105298</strain>
    </source>
</reference>
<keyword evidence="2" id="KW-1185">Reference proteome</keyword>
<sequence>MVTDEDGAHLALSRELLGGLQPDGITATKHQLHGRPLPPSGFLVSVPWLSMAWNGVPEVRQVKRWVERCRDDLSKSISEWQVGDFRELRTEFPLYAGAWHQNGISWFDANLLFPADAPSALLAKEVREYVLVARVKSQNSPAAWSYETGAEIAQFAARVWGQAEIWNLESGSSLLADSTW</sequence>
<evidence type="ECO:0000313" key="1">
    <source>
        <dbReference type="EMBL" id="GIM89845.1"/>
    </source>
</evidence>
<dbReference type="EMBL" id="BOQN01000020">
    <property type="protein sequence ID" value="GIM89845.1"/>
    <property type="molecule type" value="Genomic_DNA"/>
</dbReference>
<dbReference type="Proteomes" id="UP000677082">
    <property type="component" value="Unassembled WGS sequence"/>
</dbReference>